<dbReference type="EMBL" id="SMAR01000009">
    <property type="protein sequence ID" value="TCT40387.1"/>
    <property type="molecule type" value="Genomic_DNA"/>
</dbReference>
<dbReference type="InterPro" id="IPR010137">
    <property type="entry name" value="Lipid_A_LpxA"/>
</dbReference>
<dbReference type="Gene3D" id="2.160.10.10">
    <property type="entry name" value="Hexapeptide repeat proteins"/>
    <property type="match status" value="1"/>
</dbReference>
<keyword evidence="5 7" id="KW-0012">Acyltransferase</keyword>
<dbReference type="InterPro" id="IPR037157">
    <property type="entry name" value="Acetyltransf_C_sf"/>
</dbReference>
<keyword evidence="4" id="KW-0443">Lipid metabolism</keyword>
<dbReference type="InterPro" id="IPR011004">
    <property type="entry name" value="Trimer_LpxA-like_sf"/>
</dbReference>
<evidence type="ECO:0000259" key="6">
    <source>
        <dbReference type="Pfam" id="PF13720"/>
    </source>
</evidence>
<dbReference type="Pfam" id="PF13720">
    <property type="entry name" value="Acetyltransf_11"/>
    <property type="match status" value="1"/>
</dbReference>
<dbReference type="Proteomes" id="UP000295097">
    <property type="component" value="Unassembled WGS sequence"/>
</dbReference>
<gene>
    <name evidence="7" type="ORF">EDC90_1009110</name>
</gene>
<protein>
    <submittedName>
        <fullName evidence="7">Acyl-[acyl-carrier-protein]--UDP-N-acetylglucosamine O-acyltransferase</fullName>
    </submittedName>
</protein>
<evidence type="ECO:0000256" key="3">
    <source>
        <dbReference type="ARBA" id="ARBA00022679"/>
    </source>
</evidence>
<name>A0A4R3NV02_9HYPH</name>
<dbReference type="GO" id="GO:0016020">
    <property type="term" value="C:membrane"/>
    <property type="evidence" value="ECO:0007669"/>
    <property type="project" value="GOC"/>
</dbReference>
<dbReference type="NCBIfam" id="TIGR01852">
    <property type="entry name" value="lipid_A_lpxA"/>
    <property type="match status" value="1"/>
</dbReference>
<reference evidence="7 8" key="1">
    <citation type="submission" date="2019-03" db="EMBL/GenBank/DDBJ databases">
        <title>Freshwater and sediment microbial communities from various areas in North America, analyzing microbe dynamics in response to fracking.</title>
        <authorList>
            <person name="Lamendella R."/>
        </authorList>
    </citation>
    <scope>NUCLEOTIDE SEQUENCE [LARGE SCALE GENOMIC DNA]</scope>
    <source>
        <strain evidence="7 8">175.2</strain>
    </source>
</reference>
<dbReference type="PANTHER" id="PTHR43480">
    <property type="entry name" value="ACYL-[ACYL-CARRIER-PROTEIN]--UDP-N-ACETYLGLUCOSAMINE O-ACYLTRANSFERASE"/>
    <property type="match status" value="1"/>
</dbReference>
<proteinExistence type="predicted"/>
<evidence type="ECO:0000256" key="2">
    <source>
        <dbReference type="ARBA" id="ARBA00022556"/>
    </source>
</evidence>
<dbReference type="CDD" id="cd03351">
    <property type="entry name" value="LbH_UDP-GlcNAc_AT"/>
    <property type="match status" value="1"/>
</dbReference>
<dbReference type="GO" id="GO:0008780">
    <property type="term" value="F:acyl-[acyl-carrier-protein]-UDP-N-acetylglucosamine O-acyltransferase activity"/>
    <property type="evidence" value="ECO:0007669"/>
    <property type="project" value="InterPro"/>
</dbReference>
<dbReference type="InterPro" id="IPR001451">
    <property type="entry name" value="Hexapep"/>
</dbReference>
<keyword evidence="3 7" id="KW-0808">Transferase</keyword>
<keyword evidence="1" id="KW-0444">Lipid biosynthesis</keyword>
<dbReference type="AlphaFoldDB" id="A0A4R3NV02"/>
<evidence type="ECO:0000256" key="4">
    <source>
        <dbReference type="ARBA" id="ARBA00023098"/>
    </source>
</evidence>
<keyword evidence="2" id="KW-0441">Lipid A biosynthesis</keyword>
<dbReference type="RefSeq" id="WP_132310469.1">
    <property type="nucleotide sequence ID" value="NZ_SMAR01000009.1"/>
</dbReference>
<dbReference type="InterPro" id="IPR029098">
    <property type="entry name" value="Acetyltransf_C"/>
</dbReference>
<evidence type="ECO:0000256" key="5">
    <source>
        <dbReference type="ARBA" id="ARBA00023315"/>
    </source>
</evidence>
<dbReference type="PANTHER" id="PTHR43480:SF1">
    <property type="entry name" value="ACYL-[ACYL-CARRIER-PROTEIN]--UDP-N-ACETYLGLUCOSAMINE O-ACYLTRANSFERASE, MITOCHONDRIAL-RELATED"/>
    <property type="match status" value="1"/>
</dbReference>
<dbReference type="OrthoDB" id="9807278at2"/>
<organism evidence="7 8">
    <name type="scientific">Martelella mediterranea</name>
    <dbReference type="NCBI Taxonomy" id="293089"/>
    <lineage>
        <taxon>Bacteria</taxon>
        <taxon>Pseudomonadati</taxon>
        <taxon>Pseudomonadota</taxon>
        <taxon>Alphaproteobacteria</taxon>
        <taxon>Hyphomicrobiales</taxon>
        <taxon>Aurantimonadaceae</taxon>
        <taxon>Martelella</taxon>
    </lineage>
</organism>
<keyword evidence="8" id="KW-1185">Reference proteome</keyword>
<sequence length="277" mass="29024">MTDVAGSARIDKRAFVEDGAIIGENCEIGPFCYVGRDVVLGDDVTLMHHAVVEGRTDIGAGCRVFPMAIIGGEPQSIRHDGSLTTLKVGKNCTMREGVTINTGSSHGGGKTVVGDNNLFLANSHVGHDCVIGSNVVLSNNVMVGGHAIIDDRVILSGGAAIHQFVHVGRQAFVGGLAGVVNDIIPYAMVVDNPAFMGGLNVVGMTRSGMSRSELHIVRKAYKAIFADGRVRENASAARDAFAGQSDAALEIIDFVLNREGERALTTPGSRRRGGETG</sequence>
<accession>A0A4R3NV02</accession>
<dbReference type="Gene3D" id="1.20.1180.10">
    <property type="entry name" value="Udp N-acetylglucosamine O-acyltransferase, C-terminal domain"/>
    <property type="match status" value="1"/>
</dbReference>
<dbReference type="PIRSF" id="PIRSF000456">
    <property type="entry name" value="UDP-GlcNAc_acltr"/>
    <property type="match status" value="1"/>
</dbReference>
<dbReference type="GO" id="GO:0009245">
    <property type="term" value="P:lipid A biosynthetic process"/>
    <property type="evidence" value="ECO:0007669"/>
    <property type="project" value="UniProtKB-KW"/>
</dbReference>
<dbReference type="Pfam" id="PF00132">
    <property type="entry name" value="Hexapep"/>
    <property type="match status" value="1"/>
</dbReference>
<comment type="caution">
    <text evidence="7">The sequence shown here is derived from an EMBL/GenBank/DDBJ whole genome shotgun (WGS) entry which is preliminary data.</text>
</comment>
<evidence type="ECO:0000256" key="1">
    <source>
        <dbReference type="ARBA" id="ARBA00022516"/>
    </source>
</evidence>
<dbReference type="NCBIfam" id="NF003657">
    <property type="entry name" value="PRK05289.1"/>
    <property type="match status" value="1"/>
</dbReference>
<evidence type="ECO:0000313" key="7">
    <source>
        <dbReference type="EMBL" id="TCT40387.1"/>
    </source>
</evidence>
<evidence type="ECO:0000313" key="8">
    <source>
        <dbReference type="Proteomes" id="UP000295097"/>
    </source>
</evidence>
<feature type="domain" description="UDP N-acetylglucosamine O-acyltransferase C-terminal" evidence="6">
    <location>
        <begin position="182"/>
        <end position="258"/>
    </location>
</feature>
<dbReference type="SUPFAM" id="SSF51161">
    <property type="entry name" value="Trimeric LpxA-like enzymes"/>
    <property type="match status" value="1"/>
</dbReference>